<comment type="caution">
    <text evidence="1">The sequence shown here is derived from an EMBL/GenBank/DDBJ whole genome shotgun (WGS) entry which is preliminary data.</text>
</comment>
<dbReference type="Proteomes" id="UP001172386">
    <property type="component" value="Unassembled WGS sequence"/>
</dbReference>
<reference evidence="1" key="1">
    <citation type="submission" date="2022-10" db="EMBL/GenBank/DDBJ databases">
        <title>Culturing micro-colonial fungi from biological soil crusts in the Mojave desert and describing Neophaeococcomyces mojavensis, and introducing the new genera and species Taxawa tesnikishii.</title>
        <authorList>
            <person name="Kurbessoian T."/>
            <person name="Stajich J.E."/>
        </authorList>
    </citation>
    <scope>NUCLEOTIDE SEQUENCE</scope>
    <source>
        <strain evidence="1">JES_112</strain>
    </source>
</reference>
<name>A0ACC2ZYR5_9EURO</name>
<keyword evidence="2" id="KW-1185">Reference proteome</keyword>
<organism evidence="1 2">
    <name type="scientific">Neophaeococcomyces mojaviensis</name>
    <dbReference type="NCBI Taxonomy" id="3383035"/>
    <lineage>
        <taxon>Eukaryota</taxon>
        <taxon>Fungi</taxon>
        <taxon>Dikarya</taxon>
        <taxon>Ascomycota</taxon>
        <taxon>Pezizomycotina</taxon>
        <taxon>Eurotiomycetes</taxon>
        <taxon>Chaetothyriomycetidae</taxon>
        <taxon>Chaetothyriales</taxon>
        <taxon>Chaetothyriales incertae sedis</taxon>
        <taxon>Neophaeococcomyces</taxon>
    </lineage>
</organism>
<evidence type="ECO:0000313" key="2">
    <source>
        <dbReference type="Proteomes" id="UP001172386"/>
    </source>
</evidence>
<protein>
    <submittedName>
        <fullName evidence="1">Uncharacterized protein</fullName>
    </submittedName>
</protein>
<accession>A0ACC2ZYR5</accession>
<sequence length="352" mass="37896">MSFLTISRSFRRTKDGTSLEMSEDPLPKSLKPTEVLIKIHAVSLNYRDVAMIKGLYPVKVIDQGVPCSDAAATVIAVGSSVSTYVVGDYVCPAAHIYWLHPQQKLASGGATGGDVDGLLREYAIFDQEALTRLPAHLSYEAASTICCAGTTAWSCLDLNNDRRPKVETMLAEGTGGVSLWAMILCLAAGITPVITSSSDEKLTKIKALSTEDTSVMGINYCKHPDWAKEARKLTNGKGVDIVINNVGVTTIERSLNALCDFGGAVMLVGFLGGFGDGKDHPDTVLPILRKGAKIQGITVGSRDDQQDLCDFIAEKKLSLDILVDKVFKFEESPAAFDYLFSANHVGKVVIKF</sequence>
<proteinExistence type="predicted"/>
<dbReference type="EMBL" id="JAPDRQ010000184">
    <property type="protein sequence ID" value="KAJ9652737.1"/>
    <property type="molecule type" value="Genomic_DNA"/>
</dbReference>
<gene>
    <name evidence="1" type="ORF">H2198_008009</name>
</gene>
<evidence type="ECO:0000313" key="1">
    <source>
        <dbReference type="EMBL" id="KAJ9652737.1"/>
    </source>
</evidence>